<dbReference type="Pfam" id="PF00248">
    <property type="entry name" value="Aldo_ket_red"/>
    <property type="match status" value="1"/>
</dbReference>
<proteinExistence type="predicted"/>
<accession>A0A381W5D1</accession>
<evidence type="ECO:0000313" key="2">
    <source>
        <dbReference type="EMBL" id="SVA47147.1"/>
    </source>
</evidence>
<dbReference type="InterPro" id="IPR053135">
    <property type="entry name" value="AKR2_Oxidoreductase"/>
</dbReference>
<gene>
    <name evidence="2" type="ORF">METZ01_LOCUS100001</name>
</gene>
<evidence type="ECO:0000259" key="1">
    <source>
        <dbReference type="Pfam" id="PF00248"/>
    </source>
</evidence>
<dbReference type="Gene3D" id="3.20.20.100">
    <property type="entry name" value="NADP-dependent oxidoreductase domain"/>
    <property type="match status" value="1"/>
</dbReference>
<feature type="domain" description="NADP-dependent oxidoreductase" evidence="1">
    <location>
        <begin position="16"/>
        <end position="314"/>
    </location>
</feature>
<dbReference type="SUPFAM" id="SSF51430">
    <property type="entry name" value="NAD(P)-linked oxidoreductase"/>
    <property type="match status" value="1"/>
</dbReference>
<dbReference type="EMBL" id="UINC01010613">
    <property type="protein sequence ID" value="SVA47147.1"/>
    <property type="molecule type" value="Genomic_DNA"/>
</dbReference>
<dbReference type="CDD" id="cd19086">
    <property type="entry name" value="AKR_AKR11C1"/>
    <property type="match status" value="1"/>
</dbReference>
<protein>
    <recommendedName>
        <fullName evidence="1">NADP-dependent oxidoreductase domain-containing protein</fullName>
    </recommendedName>
</protein>
<sequence>MKYRKFGKLDWNISEVSLGCWAIGGDWGHVSEEAAKEVLKNSFENGVNFFDTADVYGDGRSEKLVGEFINSISERIYVATKAGRRINPHEASGYYDIDLMESFVDRSLKNLKVETIDLLQMHCPPTEVYSSNSTYQMLDTLVEKGKIQNYGFSVQTVDEAVECIQRPNTKSIQIIFNMLRLKPSENFFKIAKEKNIAIIVRVPLASGLLTGKMNSSSAFPENDHRNYNIKGDAFDVGETFSGVDFHKALELIEEYKFILPNGITLSQLALKWILMHEEVSVVIPGAKNKEQLIQNISASAVSSIDNLMEKIQDIYNKHLKVDIHDRW</sequence>
<dbReference type="InterPro" id="IPR023210">
    <property type="entry name" value="NADP_OxRdtase_dom"/>
</dbReference>
<dbReference type="PANTHER" id="PTHR43312:SF1">
    <property type="entry name" value="NADP-DEPENDENT OXIDOREDUCTASE DOMAIN-CONTAINING PROTEIN"/>
    <property type="match status" value="1"/>
</dbReference>
<reference evidence="2" key="1">
    <citation type="submission" date="2018-05" db="EMBL/GenBank/DDBJ databases">
        <authorList>
            <person name="Lanie J.A."/>
            <person name="Ng W.-L."/>
            <person name="Kazmierczak K.M."/>
            <person name="Andrzejewski T.M."/>
            <person name="Davidsen T.M."/>
            <person name="Wayne K.J."/>
            <person name="Tettelin H."/>
            <person name="Glass J.I."/>
            <person name="Rusch D."/>
            <person name="Podicherti R."/>
            <person name="Tsui H.-C.T."/>
            <person name="Winkler M.E."/>
        </authorList>
    </citation>
    <scope>NUCLEOTIDE SEQUENCE</scope>
</reference>
<dbReference type="PANTHER" id="PTHR43312">
    <property type="entry name" value="D-THREO-ALDOSE 1-DEHYDROGENASE"/>
    <property type="match status" value="1"/>
</dbReference>
<dbReference type="AlphaFoldDB" id="A0A381W5D1"/>
<name>A0A381W5D1_9ZZZZ</name>
<organism evidence="2">
    <name type="scientific">marine metagenome</name>
    <dbReference type="NCBI Taxonomy" id="408172"/>
    <lineage>
        <taxon>unclassified sequences</taxon>
        <taxon>metagenomes</taxon>
        <taxon>ecological metagenomes</taxon>
    </lineage>
</organism>
<dbReference type="InterPro" id="IPR036812">
    <property type="entry name" value="NAD(P)_OxRdtase_dom_sf"/>
</dbReference>